<dbReference type="AlphaFoldDB" id="I5AU39"/>
<reference evidence="2 3" key="1">
    <citation type="submission" date="2010-08" db="EMBL/GenBank/DDBJ databases">
        <authorList>
            <consortium name="US DOE Joint Genome Institute (JGI-PGF)"/>
            <person name="Lucas S."/>
            <person name="Copeland A."/>
            <person name="Lapidus A."/>
            <person name="Cheng J.-F."/>
            <person name="Bruce D."/>
            <person name="Goodwin L."/>
            <person name="Pitluck S."/>
            <person name="Land M.L."/>
            <person name="Hauser L."/>
            <person name="Chang Y.-J."/>
            <person name="Anderson I.J."/>
            <person name="Johnson E."/>
            <person name="Mulhopadhyay B."/>
            <person name="Kyrpides N."/>
            <person name="Woyke T.J."/>
        </authorList>
    </citation>
    <scope>NUCLEOTIDE SEQUENCE [LARGE SCALE GENOMIC DNA]</scope>
    <source>
        <strain evidence="2 3">6</strain>
    </source>
</reference>
<sequence>MKGSTIFHRGAIRKALTGIGAVLVSFAIFSGGGKNQGIIPEGLCTGCEAEAAVISSDAAFSDLNWGNLLIEADALSGTSVAQSVCVTQYYIIVMENAAEDPHQPDRVTAYYRLPYDEKGNAVRPFTRAKSVQDTDWEHCNGMAYNPRTDKVYVSLYTSLQGGNNGDIYIMNPYTLGYEDRIHISDDYNILGIGYDSVQDRYIIQTDVVGGFAIKILDSNFQIIDDLGGYDPSPGRNFNDLCVCGDYVLNNPVTNGMNIGEYLNVYSLSRRGLVGTFPETYGITDADPASLETESICELGQGEFLALVNLTTNEGQRKYRLYWTTVPMDFSVSVLTSGEGSAGGATDLVSRGADFELSYQAQDGYQLTGIVINGKAVNIDGQDKSSGVYRIQNVQADQTIDVRFAPAVVTQTPLPTEKPEGTEAVQGTSVIDSASTSSAVAGVPTEKKNGGKGAETNLAHRMIRSFAKALRNHFSYKLVLQIIFVCLMIALAVVIGIGVRVDMIRKRNHRRFQERRMNDEARLMKKREEDLRFARSISEMSYDELRDLR</sequence>
<keyword evidence="1" id="KW-0472">Membrane</keyword>
<evidence type="ECO:0000313" key="2">
    <source>
        <dbReference type="EMBL" id="EIM57312.1"/>
    </source>
</evidence>
<accession>I5AU39</accession>
<feature type="transmembrane region" description="Helical" evidence="1">
    <location>
        <begin position="477"/>
        <end position="500"/>
    </location>
</feature>
<gene>
    <name evidence="2" type="ORF">EubceDRAFT1_1517</name>
</gene>
<dbReference type="EMBL" id="CM001487">
    <property type="protein sequence ID" value="EIM57312.1"/>
    <property type="molecule type" value="Genomic_DNA"/>
</dbReference>
<keyword evidence="3" id="KW-1185">Reference proteome</keyword>
<dbReference type="STRING" id="633697.EubceDRAFT1_1517"/>
<dbReference type="OrthoDB" id="1771659at2"/>
<evidence type="ECO:0000313" key="3">
    <source>
        <dbReference type="Proteomes" id="UP000005753"/>
    </source>
</evidence>
<reference evidence="2 3" key="2">
    <citation type="submission" date="2012-02" db="EMBL/GenBank/DDBJ databases">
        <title>Improved High-Quality Draft sequence of Eubacterium cellulosolvens 6.</title>
        <authorList>
            <consortium name="US DOE Joint Genome Institute"/>
            <person name="Lucas S."/>
            <person name="Han J."/>
            <person name="Lapidus A."/>
            <person name="Cheng J.-F."/>
            <person name="Goodwin L."/>
            <person name="Pitluck S."/>
            <person name="Peters L."/>
            <person name="Mikhailova N."/>
            <person name="Gu W."/>
            <person name="Detter J.C."/>
            <person name="Han C."/>
            <person name="Tapia R."/>
            <person name="Land M."/>
            <person name="Hauser L."/>
            <person name="Kyrpides N."/>
            <person name="Ivanova N."/>
            <person name="Pagani I."/>
            <person name="Johnson E."/>
            <person name="Mukhopadhyay B."/>
            <person name="Anderson I."/>
            <person name="Woyke T."/>
        </authorList>
    </citation>
    <scope>NUCLEOTIDE SEQUENCE [LARGE SCALE GENOMIC DNA]</scope>
    <source>
        <strain evidence="2 3">6</strain>
    </source>
</reference>
<evidence type="ECO:0000256" key="1">
    <source>
        <dbReference type="SAM" id="Phobius"/>
    </source>
</evidence>
<keyword evidence="1" id="KW-1133">Transmembrane helix</keyword>
<organism evidence="2 3">
    <name type="scientific">Eubacterium cellulosolvens (strain ATCC 43171 / JCM 9499 / 6)</name>
    <name type="common">Cillobacterium cellulosolvens</name>
    <dbReference type="NCBI Taxonomy" id="633697"/>
    <lineage>
        <taxon>Bacteria</taxon>
        <taxon>Bacillati</taxon>
        <taxon>Bacillota</taxon>
        <taxon>Clostridia</taxon>
        <taxon>Eubacteriales</taxon>
        <taxon>Eubacteriaceae</taxon>
        <taxon>Eubacterium</taxon>
    </lineage>
</organism>
<keyword evidence="1" id="KW-0812">Transmembrane</keyword>
<dbReference type="HOGENOM" id="CLU_496726_0_0_9"/>
<proteinExistence type="predicted"/>
<name>I5AU39_EUBC6</name>
<dbReference type="SUPFAM" id="SSF75011">
    <property type="entry name" value="3-carboxy-cis,cis-mucoante lactonizing enzyme"/>
    <property type="match status" value="1"/>
</dbReference>
<dbReference type="eggNOG" id="ENOG5033QTF">
    <property type="taxonomic scope" value="Bacteria"/>
</dbReference>
<dbReference type="Proteomes" id="UP000005753">
    <property type="component" value="Chromosome"/>
</dbReference>
<protein>
    <submittedName>
        <fullName evidence="2">Uncharacterized protein</fullName>
    </submittedName>
</protein>